<evidence type="ECO:0000256" key="4">
    <source>
        <dbReference type="RuleBase" id="RU004328"/>
    </source>
</evidence>
<dbReference type="Gene3D" id="3.90.730.10">
    <property type="entry name" value="Ribonuclease T2-like"/>
    <property type="match status" value="1"/>
</dbReference>
<dbReference type="AlphaFoldDB" id="A0A7J6I7Y6"/>
<dbReference type="Proteomes" id="UP000583929">
    <property type="component" value="Unassembled WGS sequence"/>
</dbReference>
<dbReference type="GO" id="GO:0033897">
    <property type="term" value="F:ribonuclease T2 activity"/>
    <property type="evidence" value="ECO:0007669"/>
    <property type="project" value="InterPro"/>
</dbReference>
<dbReference type="InterPro" id="IPR036430">
    <property type="entry name" value="RNase_T2-like_sf"/>
</dbReference>
<keyword evidence="3" id="KW-0325">Glycoprotein</keyword>
<sequence>MSQQRNLISKDTRKELDRQWVALNPKLTNVEFWKHEWEKHGTCSNDQLNQVQYFDTALRLKRQYDILKILEAKGIKPNDGSYKVSAIKAAIKEKIRYDPIVRCVEKEKLKLILYEIFLCVAKDGSKFEECETSKEDIPIPIDEEEYEASTCPNDGNCYVYN</sequence>
<gene>
    <name evidence="5" type="ORF">G4B88_027909</name>
</gene>
<comment type="similarity">
    <text evidence="1 4">Belongs to the RNase T2 family.</text>
</comment>
<accession>A0A7J6I7Y6</accession>
<dbReference type="SUPFAM" id="SSF55895">
    <property type="entry name" value="Ribonuclease Rh-like"/>
    <property type="match status" value="1"/>
</dbReference>
<dbReference type="GO" id="GO:0006401">
    <property type="term" value="P:RNA catabolic process"/>
    <property type="evidence" value="ECO:0007669"/>
    <property type="project" value="TreeGrafter"/>
</dbReference>
<keyword evidence="2" id="KW-0732">Signal</keyword>
<dbReference type="EMBL" id="JAATIQ010000005">
    <property type="protein sequence ID" value="KAF4403138.1"/>
    <property type="molecule type" value="Genomic_DNA"/>
</dbReference>
<comment type="caution">
    <text evidence="5">The sequence shown here is derived from an EMBL/GenBank/DDBJ whole genome shotgun (WGS) entry which is preliminary data.</text>
</comment>
<evidence type="ECO:0000256" key="1">
    <source>
        <dbReference type="ARBA" id="ARBA00007469"/>
    </source>
</evidence>
<proteinExistence type="inferred from homology"/>
<protein>
    <submittedName>
        <fullName evidence="5">Uncharacterized protein</fullName>
    </submittedName>
</protein>
<evidence type="ECO:0000256" key="2">
    <source>
        <dbReference type="ARBA" id="ARBA00022729"/>
    </source>
</evidence>
<evidence type="ECO:0000256" key="3">
    <source>
        <dbReference type="ARBA" id="ARBA00023180"/>
    </source>
</evidence>
<dbReference type="PANTHER" id="PTHR11240">
    <property type="entry name" value="RIBONUCLEASE T2"/>
    <property type="match status" value="1"/>
</dbReference>
<reference evidence="5 6" key="1">
    <citation type="journal article" date="2020" name="bioRxiv">
        <title>Sequence and annotation of 42 cannabis genomes reveals extensive copy number variation in cannabinoid synthesis and pathogen resistance genes.</title>
        <authorList>
            <person name="Mckernan K.J."/>
            <person name="Helbert Y."/>
            <person name="Kane L.T."/>
            <person name="Ebling H."/>
            <person name="Zhang L."/>
            <person name="Liu B."/>
            <person name="Eaton Z."/>
            <person name="Mclaughlin S."/>
            <person name="Kingan S."/>
            <person name="Baybayan P."/>
            <person name="Concepcion G."/>
            <person name="Jordan M."/>
            <person name="Riva A."/>
            <person name="Barbazuk W."/>
            <person name="Harkins T."/>
        </authorList>
    </citation>
    <scope>NUCLEOTIDE SEQUENCE [LARGE SCALE GENOMIC DNA]</scope>
    <source>
        <strain evidence="6">cv. Jamaican Lion 4</strain>
        <tissue evidence="5">Leaf</tissue>
    </source>
</reference>
<evidence type="ECO:0000313" key="6">
    <source>
        <dbReference type="Proteomes" id="UP000583929"/>
    </source>
</evidence>
<evidence type="ECO:0000313" key="5">
    <source>
        <dbReference type="EMBL" id="KAF4403138.1"/>
    </source>
</evidence>
<organism evidence="5 6">
    <name type="scientific">Cannabis sativa</name>
    <name type="common">Hemp</name>
    <name type="synonym">Marijuana</name>
    <dbReference type="NCBI Taxonomy" id="3483"/>
    <lineage>
        <taxon>Eukaryota</taxon>
        <taxon>Viridiplantae</taxon>
        <taxon>Streptophyta</taxon>
        <taxon>Embryophyta</taxon>
        <taxon>Tracheophyta</taxon>
        <taxon>Spermatophyta</taxon>
        <taxon>Magnoliopsida</taxon>
        <taxon>eudicotyledons</taxon>
        <taxon>Gunneridae</taxon>
        <taxon>Pentapetalae</taxon>
        <taxon>rosids</taxon>
        <taxon>fabids</taxon>
        <taxon>Rosales</taxon>
        <taxon>Cannabaceae</taxon>
        <taxon>Cannabis</taxon>
    </lineage>
</organism>
<dbReference type="InterPro" id="IPR033130">
    <property type="entry name" value="RNase_T2_His_AS_2"/>
</dbReference>
<keyword evidence="6" id="KW-1185">Reference proteome</keyword>
<dbReference type="InterPro" id="IPR001568">
    <property type="entry name" value="RNase_T2-like"/>
</dbReference>
<dbReference type="GO" id="GO:0005576">
    <property type="term" value="C:extracellular region"/>
    <property type="evidence" value="ECO:0007669"/>
    <property type="project" value="TreeGrafter"/>
</dbReference>
<dbReference type="GO" id="GO:0003723">
    <property type="term" value="F:RNA binding"/>
    <property type="evidence" value="ECO:0007669"/>
    <property type="project" value="InterPro"/>
</dbReference>
<dbReference type="PROSITE" id="PS00531">
    <property type="entry name" value="RNASE_T2_2"/>
    <property type="match status" value="1"/>
</dbReference>
<name>A0A7J6I7Y6_CANSA</name>
<dbReference type="Pfam" id="PF00445">
    <property type="entry name" value="Ribonuclease_T2"/>
    <property type="match status" value="1"/>
</dbReference>
<dbReference type="PANTHER" id="PTHR11240:SF61">
    <property type="entry name" value="EXTRACELLULAR RIBONUCLEASE LE-LIKE ISOFORM X1"/>
    <property type="match status" value="1"/>
</dbReference>